<dbReference type="AlphaFoldDB" id="A0A6G9H0X1"/>
<dbReference type="Gene3D" id="3.90.1570.10">
    <property type="entry name" value="tt1808, chain A"/>
    <property type="match status" value="1"/>
</dbReference>
<gene>
    <name evidence="2" type="ORF">HA039_19380</name>
</gene>
<dbReference type="InterPro" id="IPR012296">
    <property type="entry name" value="Nuclease_put_TT1808"/>
</dbReference>
<keyword evidence="2" id="KW-0378">Hydrolase</keyword>
<dbReference type="PANTHER" id="PTHR35400:SF3">
    <property type="entry name" value="SLL1072 PROTEIN"/>
    <property type="match status" value="1"/>
</dbReference>
<keyword evidence="3" id="KW-1185">Reference proteome</keyword>
<dbReference type="PANTHER" id="PTHR35400">
    <property type="entry name" value="SLR1083 PROTEIN"/>
    <property type="match status" value="1"/>
</dbReference>
<sequence>MTPSPADHAQMSVEDFEQIARTAPKTVKLEFVNGKLEVKPVPDGDHDEIVLWLQTLCMQHRPELGLYAERGLRIEAYRKGRAVPDGVLAPRRHFVGHGLWSDPEGVLMVVEVTSYDSDTDRRDRNEKRDGYAAAGIPVYLLIDRDNGTLTVYSEPLNGVYQRQPSYPFGTDVQLPEPASLTLETEELTAYIR</sequence>
<reference evidence="2 3" key="1">
    <citation type="submission" date="2020-03" db="EMBL/GenBank/DDBJ databases">
        <title>A novel species.</title>
        <authorList>
            <person name="Gao J."/>
        </authorList>
    </citation>
    <scope>NUCLEOTIDE SEQUENCE [LARGE SCALE GENOMIC DNA]</scope>
    <source>
        <strain evidence="2 3">QMT-12</strain>
    </source>
</reference>
<keyword evidence="2" id="KW-0540">Nuclease</keyword>
<dbReference type="Proteomes" id="UP000501179">
    <property type="component" value="Chromosome"/>
</dbReference>
<dbReference type="InterPro" id="IPR011335">
    <property type="entry name" value="Restrct_endonuc-II-like"/>
</dbReference>
<dbReference type="Pfam" id="PF05685">
    <property type="entry name" value="Uma2"/>
    <property type="match status" value="1"/>
</dbReference>
<evidence type="ECO:0000313" key="2">
    <source>
        <dbReference type="EMBL" id="QIQ04183.1"/>
    </source>
</evidence>
<dbReference type="RefSeq" id="WP_167031457.1">
    <property type="nucleotide sequence ID" value="NZ_CP050177.1"/>
</dbReference>
<evidence type="ECO:0000259" key="1">
    <source>
        <dbReference type="Pfam" id="PF05685"/>
    </source>
</evidence>
<dbReference type="EMBL" id="CP050177">
    <property type="protein sequence ID" value="QIQ04183.1"/>
    <property type="molecule type" value="Genomic_DNA"/>
</dbReference>
<accession>A0A6G9H0X1</accession>
<organism evidence="2 3">
    <name type="scientific">Streptomyces liangshanensis</name>
    <dbReference type="NCBI Taxonomy" id="2717324"/>
    <lineage>
        <taxon>Bacteria</taxon>
        <taxon>Bacillati</taxon>
        <taxon>Actinomycetota</taxon>
        <taxon>Actinomycetes</taxon>
        <taxon>Kitasatosporales</taxon>
        <taxon>Streptomycetaceae</taxon>
        <taxon>Streptomyces</taxon>
    </lineage>
</organism>
<evidence type="ECO:0000313" key="3">
    <source>
        <dbReference type="Proteomes" id="UP000501179"/>
    </source>
</evidence>
<dbReference type="KEGG" id="slia:HA039_19380"/>
<keyword evidence="2" id="KW-0255">Endonuclease</keyword>
<dbReference type="GO" id="GO:0004519">
    <property type="term" value="F:endonuclease activity"/>
    <property type="evidence" value="ECO:0007669"/>
    <property type="project" value="UniProtKB-KW"/>
</dbReference>
<dbReference type="CDD" id="cd06260">
    <property type="entry name" value="DUF820-like"/>
    <property type="match status" value="1"/>
</dbReference>
<proteinExistence type="predicted"/>
<protein>
    <submittedName>
        <fullName evidence="2">Uma2 family endonuclease</fullName>
    </submittedName>
</protein>
<feature type="domain" description="Putative restriction endonuclease" evidence="1">
    <location>
        <begin position="13"/>
        <end position="178"/>
    </location>
</feature>
<dbReference type="InterPro" id="IPR008538">
    <property type="entry name" value="Uma2"/>
</dbReference>
<name>A0A6G9H0X1_9ACTN</name>
<dbReference type="SUPFAM" id="SSF52980">
    <property type="entry name" value="Restriction endonuclease-like"/>
    <property type="match status" value="1"/>
</dbReference>